<dbReference type="CDD" id="cd01026">
    <property type="entry name" value="TOPRIM_OLD"/>
    <property type="match status" value="1"/>
</dbReference>
<accession>A0A3D8VND8</accession>
<dbReference type="Proteomes" id="UP000257032">
    <property type="component" value="Unassembled WGS sequence"/>
</dbReference>
<evidence type="ECO:0000259" key="2">
    <source>
        <dbReference type="Pfam" id="PF20469"/>
    </source>
</evidence>
<feature type="domain" description="OLD protein-like TOPRIM" evidence="2">
    <location>
        <begin position="378"/>
        <end position="441"/>
    </location>
</feature>
<dbReference type="Gene3D" id="3.40.50.300">
    <property type="entry name" value="P-loop containing nucleotide triphosphate hydrolases"/>
    <property type="match status" value="1"/>
</dbReference>
<dbReference type="InterPro" id="IPR003959">
    <property type="entry name" value="ATPase_AAA_core"/>
</dbReference>
<dbReference type="Pfam" id="PF13304">
    <property type="entry name" value="AAA_21"/>
    <property type="match status" value="1"/>
</dbReference>
<proteinExistence type="predicted"/>
<dbReference type="SUPFAM" id="SSF52540">
    <property type="entry name" value="P-loop containing nucleoside triphosphate hydrolases"/>
    <property type="match status" value="1"/>
</dbReference>
<name>A0A3D8VND8_9BACI</name>
<gene>
    <name evidence="3" type="ORF">DXT76_10735</name>
</gene>
<dbReference type="GO" id="GO:0004519">
    <property type="term" value="F:endonuclease activity"/>
    <property type="evidence" value="ECO:0007669"/>
    <property type="project" value="UniProtKB-KW"/>
</dbReference>
<dbReference type="InterPro" id="IPR034139">
    <property type="entry name" value="TOPRIM_OLD"/>
</dbReference>
<dbReference type="EMBL" id="QTLC01000039">
    <property type="protein sequence ID" value="RDY70852.1"/>
    <property type="molecule type" value="Genomic_DNA"/>
</dbReference>
<dbReference type="GO" id="GO:0000731">
    <property type="term" value="P:DNA synthesis involved in DNA repair"/>
    <property type="evidence" value="ECO:0007669"/>
    <property type="project" value="TreeGrafter"/>
</dbReference>
<protein>
    <submittedName>
        <fullName evidence="3">ATP-dependent endonuclease</fullName>
    </submittedName>
</protein>
<organism evidence="3 4">
    <name type="scientific">Halobacillus trueperi</name>
    <dbReference type="NCBI Taxonomy" id="156205"/>
    <lineage>
        <taxon>Bacteria</taxon>
        <taxon>Bacillati</taxon>
        <taxon>Bacillota</taxon>
        <taxon>Bacilli</taxon>
        <taxon>Bacillales</taxon>
        <taxon>Bacillaceae</taxon>
        <taxon>Halobacillus</taxon>
    </lineage>
</organism>
<comment type="caution">
    <text evidence="3">The sequence shown here is derived from an EMBL/GenBank/DDBJ whole genome shotgun (WGS) entry which is preliminary data.</text>
</comment>
<reference evidence="3 4" key="1">
    <citation type="submission" date="2018-08" db="EMBL/GenBank/DDBJ databases">
        <title>Genome sequence of strict halophilic Halobacillus trueperi SS1 isolated from Lunsu, a salty water body of North West Himalayas.</title>
        <authorList>
            <person name="Gupta S."/>
            <person name="Sharma P."/>
            <person name="Dev K."/>
            <person name="Baumler D."/>
            <person name="Sourirajan A."/>
        </authorList>
    </citation>
    <scope>NUCLEOTIDE SEQUENCE [LARGE SCALE GENOMIC DNA]</scope>
    <source>
        <strain evidence="3 4">SS1</strain>
    </source>
</reference>
<evidence type="ECO:0000313" key="3">
    <source>
        <dbReference type="EMBL" id="RDY70852.1"/>
    </source>
</evidence>
<keyword evidence="3" id="KW-0540">Nuclease</keyword>
<sequence>MHLKLEKVVLKNFRNFTEADITLNQKSLIIGANDVGKTNLIDAIRILLDKSLSENDIEPADEDFCAFSDCDSFEVLLYFSDITEDCINAKLGQYINDENNSMYLGYFATRDIEGGAKDYTIKAGPSLDLLEELHGRHYLKVLNLKYVGASRNVNNFLRSEKNRLLEALKSNRTKEQISTDNKNLEKVVDLMNEVQNEIDSLSYIQSAGTRLSEELNNLAEHHISQEIKLGIDTPKSKDLFKKIQLLSYINEQSIQVGGDGRKNQAFIALWAAMNELQSDEDQVEEVSIFCIEEPEAHLHPHQQRKLSEYLVHHLKTQVILTTHAPSIATDFNPTSIVRLYTSKDKSTIAAKGGASGEIAEKVKNMEFRLNVISSEVYFSDCVLLVEGSSEMIFYKALAKQLRIDLDKLNISILSVEGVGFKRYIELFEILDIHWFVRTDNDYFKVTRKKQEPKEVYRLAGIQRALDFVALRKDLNPEIDMSQLEQILRNTEGQLKELPSADDEHRTKMYDSFYEELNNHNIFIAERGLEEDLYFSSEIVSEKIREYFNMLVDDDYEDEEVIEAMKKKKSTFMFHFVQEYIDFLSNISDDELAEPLFKCKETIEELRHV</sequence>
<evidence type="ECO:0000259" key="1">
    <source>
        <dbReference type="Pfam" id="PF13304"/>
    </source>
</evidence>
<dbReference type="InterPro" id="IPR027417">
    <property type="entry name" value="P-loop_NTPase"/>
</dbReference>
<dbReference type="GO" id="GO:0006302">
    <property type="term" value="P:double-strand break repair"/>
    <property type="evidence" value="ECO:0007669"/>
    <property type="project" value="TreeGrafter"/>
</dbReference>
<evidence type="ECO:0000313" key="4">
    <source>
        <dbReference type="Proteomes" id="UP000257032"/>
    </source>
</evidence>
<dbReference type="PANTHER" id="PTHR32182:SF22">
    <property type="entry name" value="ATP-DEPENDENT ENDONUCLEASE, OLD FAMILY-RELATED"/>
    <property type="match status" value="1"/>
</dbReference>
<dbReference type="AlphaFoldDB" id="A0A3D8VND8"/>
<feature type="domain" description="ATPase AAA-type core" evidence="1">
    <location>
        <begin position="29"/>
        <end position="327"/>
    </location>
</feature>
<dbReference type="Pfam" id="PF20469">
    <property type="entry name" value="OLD-like_TOPRIM"/>
    <property type="match status" value="1"/>
</dbReference>
<keyword evidence="3" id="KW-0255">Endonuclease</keyword>
<keyword evidence="3" id="KW-0378">Hydrolase</keyword>
<dbReference type="PANTHER" id="PTHR32182">
    <property type="entry name" value="DNA REPLICATION AND REPAIR PROTEIN RECF"/>
    <property type="match status" value="1"/>
</dbReference>